<keyword evidence="1" id="KW-0812">Transmembrane</keyword>
<gene>
    <name evidence="2" type="primary">ATP8</name>
</gene>
<name>A0A344AYZ9_9EUPU</name>
<accession>A0A344AYZ9</accession>
<evidence type="ECO:0000313" key="2">
    <source>
        <dbReference type="EMBL" id="AWX92081.1"/>
    </source>
</evidence>
<keyword evidence="1" id="KW-0472">Membrane</keyword>
<reference evidence="2" key="1">
    <citation type="submission" date="2017-12" db="EMBL/GenBank/DDBJ databases">
        <title>The complete mitochondrial genome of Phiolomycus bilineatus.</title>
        <authorList>
            <person name="Yang T."/>
            <person name="Xu G."/>
            <person name="Shen H."/>
            <person name="Gu B."/>
        </authorList>
    </citation>
    <scope>NUCLEOTIDE SEQUENCE</scope>
    <source>
        <tissue evidence="2">Muscular tissue</tissue>
    </source>
</reference>
<evidence type="ECO:0000256" key="1">
    <source>
        <dbReference type="SAM" id="Phobius"/>
    </source>
</evidence>
<dbReference type="EMBL" id="MG722906">
    <property type="protein sequence ID" value="AWX92081.1"/>
    <property type="molecule type" value="Genomic_DNA"/>
</dbReference>
<geneLocation type="mitochondrion" evidence="2"/>
<organism evidence="2">
    <name type="scientific">Meghimatium bilineatum</name>
    <dbReference type="NCBI Taxonomy" id="318265"/>
    <lineage>
        <taxon>Eukaryota</taxon>
        <taxon>Metazoa</taxon>
        <taxon>Spiralia</taxon>
        <taxon>Lophotrochozoa</taxon>
        <taxon>Mollusca</taxon>
        <taxon>Gastropoda</taxon>
        <taxon>Heterobranchia</taxon>
        <taxon>Euthyneura</taxon>
        <taxon>Panpulmonata</taxon>
        <taxon>Eupulmonata</taxon>
        <taxon>Stylommatophora</taxon>
        <taxon>Helicina</taxon>
        <taxon>Arionoidea</taxon>
        <taxon>Philomycidae</taxon>
        <taxon>Meghimatium</taxon>
    </lineage>
</organism>
<proteinExistence type="predicted"/>
<protein>
    <submittedName>
        <fullName evidence="2">ATP synthase F0 subunit 8</fullName>
    </submittedName>
</protein>
<keyword evidence="2" id="KW-0496">Mitochondrion</keyword>
<keyword evidence="1" id="KW-1133">Transmembrane helix</keyword>
<dbReference type="AlphaFoldDB" id="A0A344AYZ9"/>
<sequence>MCNLPQLSPTMSLLVYTSGGLLTLLFLLIIVKLCTPSNDPLKRLEEKSKMYK</sequence>
<feature type="transmembrane region" description="Helical" evidence="1">
    <location>
        <begin position="13"/>
        <end position="34"/>
    </location>
</feature>